<keyword evidence="3" id="KW-1185">Reference proteome</keyword>
<proteinExistence type="predicted"/>
<protein>
    <recommendedName>
        <fullName evidence="4">Transmembrane protein</fullName>
    </recommendedName>
</protein>
<name>A0A078AGE1_STYLE</name>
<organism evidence="2 3">
    <name type="scientific">Stylonychia lemnae</name>
    <name type="common">Ciliate</name>
    <dbReference type="NCBI Taxonomy" id="5949"/>
    <lineage>
        <taxon>Eukaryota</taxon>
        <taxon>Sar</taxon>
        <taxon>Alveolata</taxon>
        <taxon>Ciliophora</taxon>
        <taxon>Intramacronucleata</taxon>
        <taxon>Spirotrichea</taxon>
        <taxon>Stichotrichia</taxon>
        <taxon>Sporadotrichida</taxon>
        <taxon>Oxytrichidae</taxon>
        <taxon>Stylonychinae</taxon>
        <taxon>Stylonychia</taxon>
    </lineage>
</organism>
<dbReference type="EMBL" id="CCKQ01009801">
    <property type="protein sequence ID" value="CDW81309.1"/>
    <property type="molecule type" value="Genomic_DNA"/>
</dbReference>
<evidence type="ECO:0000313" key="2">
    <source>
        <dbReference type="EMBL" id="CDW81309.1"/>
    </source>
</evidence>
<evidence type="ECO:0000313" key="3">
    <source>
        <dbReference type="Proteomes" id="UP000039865"/>
    </source>
</evidence>
<sequence length="1391" mass="162871">MIFFQLPLLICILIQFNLCGCYVKDLAIDDVFGQEKGFRRILIQPNQIDKIEVDSYFRGHFLDFKIEANNETNKSFEAGNKLITNNIIQFQEPIRIKHPMYKYYDTPQPVSLFSLQCLFIDDGNGVKDILIFYNIDNQLKLNAYDLSAYLNFVMVPIKQQMTDLFSGQYLSDKKRCTYLIQIDDHTLATACLSKNGSTATMLVITVIDYSKRNFKLDYYPSSILYSEFTGGNLIHLRSLNHSNDYINFILLSNKSSTDIKVVSVNKTNNIMFLKAQYNSLILTDQLTKIDKIYHPLMIQDIEVVYLRNDMVLATDYVHGLFILFLKCNIKECTINLKSIYNYPGLGEITMPKLEDSEYVSNALISINQPPKIKEIIIEDSNNPYLGWEYYILTDKNTYLGLNIMDSNDRYIIIAILRMNDYQPFIRVYDRKDSLKSYGFIQIPIYQASFNDIFVYSLQYNHFFLRTGEYFIIYAIQSSSFIINTLNVDLMDSLQIYDQIVAINLKVSDYTGRQLETIVEIIILPIYSNKTIALQPTLRENMSLESELLSIQYQCGQYQDQIKQMRIYNTTDITDSFVIQTIDDIFSGPFNKMIVTPSYQDIQEYYFEIWTPRIQKSYQNNQDFSECRQNKVLKFDIEGDTHHRFVCISQTNFSIFTVDMVHDNYRQIDNMNPFYLPDLSITAYIVDFESSMIFLFTEKNRRNQSFVTMHILRLSNQIEWVSIIRLGEQYQILQEFKFSKRNPVVYNGDVSMGLLKSEPDEAGISKIIIFKMTIKGDDIRFDLRAYYEIQINHGDFIRDIDIADSFRVWVLLNNNTMISYQLQRVYKKTLHNLEYRLKKIFEFIPYSYNGKYESEVHGFDFLKNYLIFFIGKNLIQVIGFEDGVISIESNFTLPLSYQIAQEAKDNYVFLYNQIEKIQFTTHSTFLIIPFYNTLRNVTRINMYKLNQVRQNTLYLEEDIPQGFRFHDNFTSVDHFHINDNLIQIVLTTINTSVQFNVELGYSIRMNYIEATKLDQKCKNSQEQICIQYQIFPIENPDQKIQFDLNAINTGLMITKDKESLSSTIMIMTKPIQYGIYNLNGQANINELFYGFQMNFDITPLETRIQDANNQKLKSQNENDDTADDTSSDIYGDLAVEKIIMLNKPQPIDFLSNTNQLVELFTIGDFIVWLDQSGFFFVTKDVQANQYERFPSMSLIGCIPNLFTKYESNVFIFQCNGTVVNYTDNVIIFGATKAYTKLPKNADSKYFHSFFDGSLWIKFTKHHIRQQLKISSAAIYEYSNYQYYVALVFDIESSDQVSYVSFHNITITNTNTEYYLYPERTIHALTFGKQVGELTCSSLQTMNNFLLNKLYKKTLITIILYLINQEQYLQELKISPYSQIHQVLSLVIIFRLI</sequence>
<dbReference type="Proteomes" id="UP000039865">
    <property type="component" value="Unassembled WGS sequence"/>
</dbReference>
<feature type="chain" id="PRO_5001729389" description="Transmembrane protein" evidence="1">
    <location>
        <begin position="22"/>
        <end position="1391"/>
    </location>
</feature>
<evidence type="ECO:0008006" key="4">
    <source>
        <dbReference type="Google" id="ProtNLM"/>
    </source>
</evidence>
<gene>
    <name evidence="2" type="primary">Contig13504.g14414</name>
    <name evidence="2" type="ORF">STYLEM_10324</name>
</gene>
<reference evidence="2 3" key="1">
    <citation type="submission" date="2014-06" db="EMBL/GenBank/DDBJ databases">
        <authorList>
            <person name="Swart Estienne"/>
        </authorList>
    </citation>
    <scope>NUCLEOTIDE SEQUENCE [LARGE SCALE GENOMIC DNA]</scope>
    <source>
        <strain evidence="2 3">130c</strain>
    </source>
</reference>
<feature type="signal peptide" evidence="1">
    <location>
        <begin position="1"/>
        <end position="21"/>
    </location>
</feature>
<evidence type="ECO:0000256" key="1">
    <source>
        <dbReference type="SAM" id="SignalP"/>
    </source>
</evidence>
<accession>A0A078AGE1</accession>
<dbReference type="InParanoid" id="A0A078AGE1"/>
<keyword evidence="1" id="KW-0732">Signal</keyword>